<dbReference type="EMBL" id="GEDG01038928">
    <property type="protein sequence ID" value="JAP07357.1"/>
    <property type="molecule type" value="Transcribed_RNA"/>
</dbReference>
<sequence length="83" mass="9754">MEKLAFRIKLFYFLPPSICWQKITCKCRNMGANTKCREPLDDYTNFHLFGESSNFDLPVNRASTIIINCNMHTDKSNNYIEQI</sequence>
<organism evidence="1">
    <name type="scientific">Solanum chacoense</name>
    <name type="common">Chaco potato</name>
    <dbReference type="NCBI Taxonomy" id="4108"/>
    <lineage>
        <taxon>Eukaryota</taxon>
        <taxon>Viridiplantae</taxon>
        <taxon>Streptophyta</taxon>
        <taxon>Embryophyta</taxon>
        <taxon>Tracheophyta</taxon>
        <taxon>Spermatophyta</taxon>
        <taxon>Magnoliopsida</taxon>
        <taxon>eudicotyledons</taxon>
        <taxon>Gunneridae</taxon>
        <taxon>Pentapetalae</taxon>
        <taxon>asterids</taxon>
        <taxon>lamiids</taxon>
        <taxon>Solanales</taxon>
        <taxon>Solanaceae</taxon>
        <taxon>Solanoideae</taxon>
        <taxon>Solaneae</taxon>
        <taxon>Solanum</taxon>
    </lineage>
</organism>
<name>A0A0V0GHN4_SOLCH</name>
<protein>
    <submittedName>
        <fullName evidence="1">Putative ovule protein</fullName>
    </submittedName>
</protein>
<accession>A0A0V0GHN4</accession>
<dbReference type="AlphaFoldDB" id="A0A0V0GHN4"/>
<evidence type="ECO:0000313" key="1">
    <source>
        <dbReference type="EMBL" id="JAP07357.1"/>
    </source>
</evidence>
<proteinExistence type="predicted"/>
<reference evidence="1" key="1">
    <citation type="submission" date="2015-12" db="EMBL/GenBank/DDBJ databases">
        <title>Gene expression during late stages of embryo sac development: a critical building block for successful pollen-pistil interactions.</title>
        <authorList>
            <person name="Liu Y."/>
            <person name="Joly V."/>
            <person name="Sabar M."/>
            <person name="Matton D.P."/>
        </authorList>
    </citation>
    <scope>NUCLEOTIDE SEQUENCE</scope>
</reference>